<gene>
    <name evidence="4" type="ORF">DRF57_17140</name>
</gene>
<keyword evidence="1" id="KW-0238">DNA-binding</keyword>
<dbReference type="InterPro" id="IPR010982">
    <property type="entry name" value="Lambda_DNA-bd_dom_sf"/>
</dbReference>
<dbReference type="SUPFAM" id="SSF47413">
    <property type="entry name" value="lambda repressor-like DNA-binding domains"/>
    <property type="match status" value="1"/>
</dbReference>
<keyword evidence="5" id="KW-1185">Reference proteome</keyword>
<dbReference type="PANTHER" id="PTHR46558">
    <property type="entry name" value="TRACRIPTIONAL REGULATORY PROTEIN-RELATED-RELATED"/>
    <property type="match status" value="1"/>
</dbReference>
<evidence type="ECO:0000259" key="3">
    <source>
        <dbReference type="PROSITE" id="PS50943"/>
    </source>
</evidence>
<dbReference type="Proteomes" id="UP000256491">
    <property type="component" value="Unassembled WGS sequence"/>
</dbReference>
<evidence type="ECO:0000256" key="1">
    <source>
        <dbReference type="ARBA" id="ARBA00023125"/>
    </source>
</evidence>
<proteinExistence type="predicted"/>
<feature type="coiled-coil region" evidence="2">
    <location>
        <begin position="89"/>
        <end position="116"/>
    </location>
</feature>
<evidence type="ECO:0000313" key="4">
    <source>
        <dbReference type="EMBL" id="REC73432.1"/>
    </source>
</evidence>
<evidence type="ECO:0000313" key="5">
    <source>
        <dbReference type="Proteomes" id="UP000256491"/>
    </source>
</evidence>
<protein>
    <submittedName>
        <fullName evidence="4">XRE family transcriptional regulator</fullName>
    </submittedName>
</protein>
<dbReference type="SMART" id="SM00530">
    <property type="entry name" value="HTH_XRE"/>
    <property type="match status" value="1"/>
</dbReference>
<dbReference type="EMBL" id="QNUF01000023">
    <property type="protein sequence ID" value="REC73432.1"/>
    <property type="molecule type" value="Genomic_DNA"/>
</dbReference>
<dbReference type="PANTHER" id="PTHR46558:SF4">
    <property type="entry name" value="DNA-BIDING PHAGE PROTEIN"/>
    <property type="match status" value="1"/>
</dbReference>
<feature type="domain" description="HTH cro/C1-type" evidence="3">
    <location>
        <begin position="7"/>
        <end position="61"/>
    </location>
</feature>
<dbReference type="PROSITE" id="PS50943">
    <property type="entry name" value="HTH_CROC1"/>
    <property type="match status" value="1"/>
</dbReference>
<sequence length="119" mass="13705">MSIGSKVRKYREIKGWSQEDLAFRLDVAQTTISSIESDKSIPNSILLNKIAQELDVNINDILDERKTNINTVEKNEGVINVDTSINTFNMLSEKLIELYEVRIKDLEQQVAYWKSKAKE</sequence>
<dbReference type="Pfam" id="PF01381">
    <property type="entry name" value="HTH_3"/>
    <property type="match status" value="1"/>
</dbReference>
<dbReference type="Gene3D" id="1.10.260.40">
    <property type="entry name" value="lambda repressor-like DNA-binding domains"/>
    <property type="match status" value="1"/>
</dbReference>
<evidence type="ECO:0000256" key="2">
    <source>
        <dbReference type="SAM" id="Coils"/>
    </source>
</evidence>
<dbReference type="RefSeq" id="WP_115919809.1">
    <property type="nucleotide sequence ID" value="NZ_BJYH01000030.1"/>
</dbReference>
<dbReference type="InterPro" id="IPR001387">
    <property type="entry name" value="Cro/C1-type_HTH"/>
</dbReference>
<organism evidence="4 5">
    <name type="scientific">Chryseobacterium rhizosphaerae</name>
    <dbReference type="NCBI Taxonomy" id="395937"/>
    <lineage>
        <taxon>Bacteria</taxon>
        <taxon>Pseudomonadati</taxon>
        <taxon>Bacteroidota</taxon>
        <taxon>Flavobacteriia</taxon>
        <taxon>Flavobacteriales</taxon>
        <taxon>Weeksellaceae</taxon>
        <taxon>Chryseobacterium group</taxon>
        <taxon>Chryseobacterium</taxon>
    </lineage>
</organism>
<comment type="caution">
    <text evidence="4">The sequence shown here is derived from an EMBL/GenBank/DDBJ whole genome shotgun (WGS) entry which is preliminary data.</text>
</comment>
<keyword evidence="2" id="KW-0175">Coiled coil</keyword>
<accession>A0ABX9IHV3</accession>
<name>A0ABX9IHV3_9FLAO</name>
<reference evidence="4 5" key="1">
    <citation type="journal article" date="2010" name="Syst. Appl. Microbiol.">
        <title>Four new species of Chryseobacterium from the rhizosphere of coastal sand dune plants, Chryseobacterium elymi sp. nov., Chryseobacterium hagamense sp. nov., Chryseobacterium lathyri sp. nov. and Chryseobacterium rhizosphaerae sp. nov.</title>
        <authorList>
            <person name="Cho S.H."/>
            <person name="Lee K.S."/>
            <person name="Shin D.S."/>
            <person name="Han J.H."/>
            <person name="Park K.S."/>
            <person name="Lee C.H."/>
            <person name="Park K.H."/>
            <person name="Kim S.B."/>
        </authorList>
    </citation>
    <scope>NUCLEOTIDE SEQUENCE [LARGE SCALE GENOMIC DNA]</scope>
    <source>
        <strain evidence="4 5">KCTC 22548</strain>
    </source>
</reference>
<dbReference type="CDD" id="cd00093">
    <property type="entry name" value="HTH_XRE"/>
    <property type="match status" value="1"/>
</dbReference>